<protein>
    <recommendedName>
        <fullName evidence="3">Protein kinase domain-containing protein</fullName>
    </recommendedName>
</protein>
<evidence type="ECO:0000313" key="2">
    <source>
        <dbReference type="Proteomes" id="UP001590950"/>
    </source>
</evidence>
<sequence>MSTYFGRRRAPAHLLENANPTTTTAIEREAFGTDLDLRNGSYVREDQGRPILQDKEYSTADRTTRNSRVEERWVRQECLGRGSFGEVWLEVREGEPYAKRAVKEIQKTRDFDYMKEVQAMVEFSKIKYRQDGHFVDFLG</sequence>
<name>A0ABR4A7Q6_9LECA</name>
<accession>A0ABR4A7Q6</accession>
<reference evidence="1 2" key="1">
    <citation type="submission" date="2024-09" db="EMBL/GenBank/DDBJ databases">
        <title>Rethinking Asexuality: The Enigmatic Case of Functional Sexual Genes in Lepraria (Stereocaulaceae).</title>
        <authorList>
            <person name="Doellman M."/>
            <person name="Sun Y."/>
            <person name="Barcenas-Pena A."/>
            <person name="Lumbsch H.T."/>
            <person name="Grewe F."/>
        </authorList>
    </citation>
    <scope>NUCLEOTIDE SEQUENCE [LARGE SCALE GENOMIC DNA]</scope>
    <source>
        <strain evidence="1 2">Mercado 3170</strain>
    </source>
</reference>
<dbReference type="SUPFAM" id="SSF56112">
    <property type="entry name" value="Protein kinase-like (PK-like)"/>
    <property type="match status" value="1"/>
</dbReference>
<keyword evidence="2" id="KW-1185">Reference proteome</keyword>
<dbReference type="Gene3D" id="3.30.200.20">
    <property type="entry name" value="Phosphorylase Kinase, domain 1"/>
    <property type="match status" value="1"/>
</dbReference>
<dbReference type="Proteomes" id="UP001590950">
    <property type="component" value="Unassembled WGS sequence"/>
</dbReference>
<dbReference type="EMBL" id="JBEFKJ010000017">
    <property type="protein sequence ID" value="KAL2041426.1"/>
    <property type="molecule type" value="Genomic_DNA"/>
</dbReference>
<evidence type="ECO:0008006" key="3">
    <source>
        <dbReference type="Google" id="ProtNLM"/>
    </source>
</evidence>
<organism evidence="1 2">
    <name type="scientific">Stereocaulon virgatum</name>
    <dbReference type="NCBI Taxonomy" id="373712"/>
    <lineage>
        <taxon>Eukaryota</taxon>
        <taxon>Fungi</taxon>
        <taxon>Dikarya</taxon>
        <taxon>Ascomycota</taxon>
        <taxon>Pezizomycotina</taxon>
        <taxon>Lecanoromycetes</taxon>
        <taxon>OSLEUM clade</taxon>
        <taxon>Lecanoromycetidae</taxon>
        <taxon>Lecanorales</taxon>
        <taxon>Lecanorineae</taxon>
        <taxon>Stereocaulaceae</taxon>
        <taxon>Stereocaulon</taxon>
    </lineage>
</organism>
<evidence type="ECO:0000313" key="1">
    <source>
        <dbReference type="EMBL" id="KAL2041426.1"/>
    </source>
</evidence>
<comment type="caution">
    <text evidence="1">The sequence shown here is derived from an EMBL/GenBank/DDBJ whole genome shotgun (WGS) entry which is preliminary data.</text>
</comment>
<dbReference type="InterPro" id="IPR011009">
    <property type="entry name" value="Kinase-like_dom_sf"/>
</dbReference>
<proteinExistence type="predicted"/>
<gene>
    <name evidence="1" type="ORF">N7G274_005808</name>
</gene>